<dbReference type="InterPro" id="IPR011990">
    <property type="entry name" value="TPR-like_helical_dom_sf"/>
</dbReference>
<dbReference type="Gene3D" id="3.40.50.300">
    <property type="entry name" value="P-loop containing nucleotide triphosphate hydrolases"/>
    <property type="match status" value="1"/>
</dbReference>
<sequence length="589" mass="67412">GPAPYTKDLLLQIAPTSVEAEKPIGEVLGSIQRRLSDLKERLQDLKLDKAENLSVARNPHFLVPFTSDPDFVNRSDIWTWIEEQYAGPGSRFALVGMGGFGKSQMAIQFAHQLHATSSETSIFWVNANTKATFEESYRSIADVLALPGRHDTDVNILALVRKWLQREDVSPWLMIIDNADDVKMLFSKDGIETYQSYLPKRTKSKILVTSRSRDAAERLTGNVKMVYTVPTMEGKQALQLLQRKLGRDVNEAVASRLIRTLECIPLAINQAAAYIHKRSPRVTIESYLEEFHNSEQRKGTLLRSDRGDIQRYEGVSNSVVVTWQVTFEQIKQEQPRAADLLSLMSYFQAQNIPEYMLHNYSSGNIGSEESDDEHAETSSNDFEDDLDVLRSYSLVTVSAMPGFLEMHSLAQFCTKVWISEYGQEHPSTLTSMANLASTYRNQGRWKEAEELEVRVIEMRKRVLREEHPSTLMSMANLALTTKADGRRRRSSLTFWKQGRWKEAEELNVRVIETRKRVLREEHPSTLTSMHNLSFTWKDQERWEDAVQLLRNCVRRRENVLGVDHPDTMSSASALSDWELDFGETSHKFT</sequence>
<dbReference type="Pfam" id="PF00931">
    <property type="entry name" value="NB-ARC"/>
    <property type="match status" value="1"/>
</dbReference>
<accession>A0AAD9Y1X6</accession>
<dbReference type="InterPro" id="IPR002182">
    <property type="entry name" value="NB-ARC"/>
</dbReference>
<keyword evidence="5" id="KW-1185">Reference proteome</keyword>
<gene>
    <name evidence="4" type="ORF">CKAH01_18988</name>
</gene>
<dbReference type="Proteomes" id="UP001281614">
    <property type="component" value="Unassembled WGS sequence"/>
</dbReference>
<evidence type="ECO:0000259" key="2">
    <source>
        <dbReference type="Pfam" id="PF00931"/>
    </source>
</evidence>
<protein>
    <submittedName>
        <fullName evidence="4">Kinesin light chain 5</fullName>
    </submittedName>
</protein>
<dbReference type="Pfam" id="PF13374">
    <property type="entry name" value="TPR_10"/>
    <property type="match status" value="3"/>
</dbReference>
<feature type="domain" description="NB-ARC" evidence="2">
    <location>
        <begin position="91"/>
        <end position="246"/>
    </location>
</feature>
<feature type="domain" description="DUF7779" evidence="3">
    <location>
        <begin position="330"/>
        <end position="415"/>
    </location>
</feature>
<name>A0AAD9Y1X6_COLKA</name>
<evidence type="ECO:0000313" key="5">
    <source>
        <dbReference type="Proteomes" id="UP001281614"/>
    </source>
</evidence>
<dbReference type="InterPro" id="IPR056681">
    <property type="entry name" value="DUF7779"/>
</dbReference>
<organism evidence="4 5">
    <name type="scientific">Colletotrichum kahawae</name>
    <name type="common">Coffee berry disease fungus</name>
    <dbReference type="NCBI Taxonomy" id="34407"/>
    <lineage>
        <taxon>Eukaryota</taxon>
        <taxon>Fungi</taxon>
        <taxon>Dikarya</taxon>
        <taxon>Ascomycota</taxon>
        <taxon>Pezizomycotina</taxon>
        <taxon>Sordariomycetes</taxon>
        <taxon>Hypocreomycetidae</taxon>
        <taxon>Glomerellales</taxon>
        <taxon>Glomerellaceae</taxon>
        <taxon>Colletotrichum</taxon>
        <taxon>Colletotrichum gloeosporioides species complex</taxon>
    </lineage>
</organism>
<dbReference type="SUPFAM" id="SSF52540">
    <property type="entry name" value="P-loop containing nucleoside triphosphate hydrolases"/>
    <property type="match status" value="1"/>
</dbReference>
<dbReference type="Pfam" id="PF25000">
    <property type="entry name" value="DUF7779"/>
    <property type="match status" value="1"/>
</dbReference>
<dbReference type="PANTHER" id="PTHR46082">
    <property type="entry name" value="ATP/GTP-BINDING PROTEIN-RELATED"/>
    <property type="match status" value="1"/>
</dbReference>
<evidence type="ECO:0000313" key="4">
    <source>
        <dbReference type="EMBL" id="KAK2734188.1"/>
    </source>
</evidence>
<dbReference type="AlphaFoldDB" id="A0AAD9Y1X6"/>
<dbReference type="Gene3D" id="1.25.40.10">
    <property type="entry name" value="Tetratricopeptide repeat domain"/>
    <property type="match status" value="1"/>
</dbReference>
<evidence type="ECO:0000256" key="1">
    <source>
        <dbReference type="SAM" id="MobiDB-lite"/>
    </source>
</evidence>
<dbReference type="PANTHER" id="PTHR46082:SF6">
    <property type="entry name" value="AAA+ ATPASE DOMAIN-CONTAINING PROTEIN-RELATED"/>
    <property type="match status" value="1"/>
</dbReference>
<proteinExistence type="predicted"/>
<feature type="region of interest" description="Disordered" evidence="1">
    <location>
        <begin position="363"/>
        <end position="382"/>
    </location>
</feature>
<feature type="non-terminal residue" evidence="4">
    <location>
        <position position="1"/>
    </location>
</feature>
<dbReference type="GO" id="GO:0043531">
    <property type="term" value="F:ADP binding"/>
    <property type="evidence" value="ECO:0007669"/>
    <property type="project" value="InterPro"/>
</dbReference>
<dbReference type="SUPFAM" id="SSF48452">
    <property type="entry name" value="TPR-like"/>
    <property type="match status" value="1"/>
</dbReference>
<evidence type="ECO:0000259" key="3">
    <source>
        <dbReference type="Pfam" id="PF25000"/>
    </source>
</evidence>
<dbReference type="EMBL" id="VYYT01000475">
    <property type="protein sequence ID" value="KAK2734188.1"/>
    <property type="molecule type" value="Genomic_DNA"/>
</dbReference>
<dbReference type="InterPro" id="IPR027417">
    <property type="entry name" value="P-loop_NTPase"/>
</dbReference>
<reference evidence="4" key="1">
    <citation type="submission" date="2023-02" db="EMBL/GenBank/DDBJ databases">
        <title>Colletotrichum kahawae CIFC_Que2 genome sequencing and assembly.</title>
        <authorList>
            <person name="Baroncelli R."/>
        </authorList>
    </citation>
    <scope>NUCLEOTIDE SEQUENCE</scope>
    <source>
        <strain evidence="4">CIFC_Que2</strain>
    </source>
</reference>
<comment type="caution">
    <text evidence="4">The sequence shown here is derived from an EMBL/GenBank/DDBJ whole genome shotgun (WGS) entry which is preliminary data.</text>
</comment>
<dbReference type="InterPro" id="IPR053137">
    <property type="entry name" value="NLR-like"/>
</dbReference>